<dbReference type="InterPro" id="IPR035952">
    <property type="entry name" value="Rhomboid-like_sf"/>
</dbReference>
<feature type="transmembrane region" description="Helical" evidence="7">
    <location>
        <begin position="132"/>
        <end position="149"/>
    </location>
</feature>
<keyword evidence="6 7" id="KW-0472">Membrane</keyword>
<feature type="transmembrane region" description="Helical" evidence="7">
    <location>
        <begin position="209"/>
        <end position="228"/>
    </location>
</feature>
<dbReference type="RefSeq" id="WP_286278730.1">
    <property type="nucleotide sequence ID" value="NZ_AP027731.1"/>
</dbReference>
<keyword evidence="3 7" id="KW-0812">Transmembrane</keyword>
<dbReference type="PANTHER" id="PTHR43731">
    <property type="entry name" value="RHOMBOID PROTEASE"/>
    <property type="match status" value="1"/>
</dbReference>
<dbReference type="GO" id="GO:0008233">
    <property type="term" value="F:peptidase activity"/>
    <property type="evidence" value="ECO:0007669"/>
    <property type="project" value="UniProtKB-KW"/>
</dbReference>
<dbReference type="GO" id="GO:0006508">
    <property type="term" value="P:proteolysis"/>
    <property type="evidence" value="ECO:0007669"/>
    <property type="project" value="UniProtKB-KW"/>
</dbReference>
<dbReference type="EMBL" id="AP027731">
    <property type="protein sequence ID" value="BDZ45389.1"/>
    <property type="molecule type" value="Genomic_DNA"/>
</dbReference>
<proteinExistence type="inferred from homology"/>
<comment type="subcellular location">
    <subcellularLocation>
        <location evidence="1">Membrane</location>
        <topology evidence="1">Multi-pass membrane protein</topology>
    </subcellularLocation>
</comment>
<evidence type="ECO:0000313" key="9">
    <source>
        <dbReference type="EMBL" id="BDZ45389.1"/>
    </source>
</evidence>
<feature type="domain" description="Peptidase S54 rhomboid" evidence="8">
    <location>
        <begin position="65"/>
        <end position="198"/>
    </location>
</feature>
<keyword evidence="4" id="KW-0378">Hydrolase</keyword>
<dbReference type="Pfam" id="PF01694">
    <property type="entry name" value="Rhomboid"/>
    <property type="match status" value="1"/>
</dbReference>
<keyword evidence="10" id="KW-1185">Reference proteome</keyword>
<feature type="transmembrane region" description="Helical" evidence="7">
    <location>
        <begin position="156"/>
        <end position="173"/>
    </location>
</feature>
<keyword evidence="9" id="KW-0645">Protease</keyword>
<evidence type="ECO:0000256" key="4">
    <source>
        <dbReference type="ARBA" id="ARBA00022801"/>
    </source>
</evidence>
<dbReference type="SUPFAM" id="SSF144091">
    <property type="entry name" value="Rhomboid-like"/>
    <property type="match status" value="1"/>
</dbReference>
<dbReference type="Gene3D" id="1.20.1540.10">
    <property type="entry name" value="Rhomboid-like"/>
    <property type="match status" value="1"/>
</dbReference>
<evidence type="ECO:0000256" key="2">
    <source>
        <dbReference type="ARBA" id="ARBA00009045"/>
    </source>
</evidence>
<evidence type="ECO:0000256" key="1">
    <source>
        <dbReference type="ARBA" id="ARBA00004141"/>
    </source>
</evidence>
<comment type="similarity">
    <text evidence="2">Belongs to the peptidase S54 family.</text>
</comment>
<evidence type="ECO:0000256" key="5">
    <source>
        <dbReference type="ARBA" id="ARBA00022989"/>
    </source>
</evidence>
<evidence type="ECO:0000256" key="6">
    <source>
        <dbReference type="ARBA" id="ARBA00023136"/>
    </source>
</evidence>
<evidence type="ECO:0000256" key="3">
    <source>
        <dbReference type="ARBA" id="ARBA00022692"/>
    </source>
</evidence>
<feature type="transmembrane region" description="Helical" evidence="7">
    <location>
        <begin position="179"/>
        <end position="197"/>
    </location>
</feature>
<accession>A0ABN6XKH9</accession>
<name>A0ABN6XKH9_9MICO</name>
<feature type="transmembrane region" description="Helical" evidence="7">
    <location>
        <begin position="73"/>
        <end position="95"/>
    </location>
</feature>
<dbReference type="InterPro" id="IPR022764">
    <property type="entry name" value="Peptidase_S54_rhomboid_dom"/>
</dbReference>
<dbReference type="PANTHER" id="PTHR43731:SF14">
    <property type="entry name" value="PRESENILIN-ASSOCIATED RHOMBOID-LIKE PROTEIN, MITOCHONDRIAL"/>
    <property type="match status" value="1"/>
</dbReference>
<evidence type="ECO:0000313" key="10">
    <source>
        <dbReference type="Proteomes" id="UP001321498"/>
    </source>
</evidence>
<evidence type="ECO:0000256" key="7">
    <source>
        <dbReference type="SAM" id="Phobius"/>
    </source>
</evidence>
<protein>
    <submittedName>
        <fullName evidence="9">Rhomboid family intramembrane serine protease</fullName>
    </submittedName>
</protein>
<sequence>MTFSRGRSGAAWRRFRSAVAPSVTYVLIMITLLVFLAQLIPGSPVTNALLFAPAYVEPATGYPYEPWRLLTVALVHSPGVILHIAFNMIALWMFGQQIEVAMGRWRFLLTYLLSALGGSIAVLYLGATLQSVVGASGAIFGLLGAYFVIARKLGGNATGILVLIALNLGIGLFVRTISWQAHVGGLITGALVALIIVQTRKRTQQRLQVLLLAAFTVVLLIAAAWPALTGTLAP</sequence>
<evidence type="ECO:0000259" key="8">
    <source>
        <dbReference type="Pfam" id="PF01694"/>
    </source>
</evidence>
<organism evidence="9 10">
    <name type="scientific">Naasia aerilata</name>
    <dbReference type="NCBI Taxonomy" id="1162966"/>
    <lineage>
        <taxon>Bacteria</taxon>
        <taxon>Bacillati</taxon>
        <taxon>Actinomycetota</taxon>
        <taxon>Actinomycetes</taxon>
        <taxon>Micrococcales</taxon>
        <taxon>Microbacteriaceae</taxon>
        <taxon>Naasia</taxon>
    </lineage>
</organism>
<reference evidence="10" key="1">
    <citation type="journal article" date="2019" name="Int. J. Syst. Evol. Microbiol.">
        <title>The Global Catalogue of Microorganisms (GCM) 10K type strain sequencing project: providing services to taxonomists for standard genome sequencing and annotation.</title>
        <authorList>
            <consortium name="The Broad Institute Genomics Platform"/>
            <consortium name="The Broad Institute Genome Sequencing Center for Infectious Disease"/>
            <person name="Wu L."/>
            <person name="Ma J."/>
        </authorList>
    </citation>
    <scope>NUCLEOTIDE SEQUENCE [LARGE SCALE GENOMIC DNA]</scope>
    <source>
        <strain evidence="10">NBRC 108725</strain>
    </source>
</reference>
<gene>
    <name evidence="9" type="ORF">GCM10025866_12980</name>
</gene>
<feature type="transmembrane region" description="Helical" evidence="7">
    <location>
        <begin position="20"/>
        <end position="40"/>
    </location>
</feature>
<keyword evidence="5 7" id="KW-1133">Transmembrane helix</keyword>
<feature type="transmembrane region" description="Helical" evidence="7">
    <location>
        <begin position="107"/>
        <end position="126"/>
    </location>
</feature>
<dbReference type="Proteomes" id="UP001321498">
    <property type="component" value="Chromosome"/>
</dbReference>
<dbReference type="InterPro" id="IPR050925">
    <property type="entry name" value="Rhomboid_protease_S54"/>
</dbReference>